<dbReference type="Pfam" id="PF00151">
    <property type="entry name" value="Lipase"/>
    <property type="match status" value="1"/>
</dbReference>
<comment type="subcellular location">
    <subcellularLocation>
        <location evidence="1">Secreted</location>
    </subcellularLocation>
</comment>
<evidence type="ECO:0000256" key="3">
    <source>
        <dbReference type="ARBA" id="ARBA00022525"/>
    </source>
</evidence>
<feature type="domain" description="Lipase" evidence="6">
    <location>
        <begin position="21"/>
        <end position="297"/>
    </location>
</feature>
<dbReference type="InterPro" id="IPR000734">
    <property type="entry name" value="TAG_lipase"/>
</dbReference>
<dbReference type="Proteomes" id="UP001642540">
    <property type="component" value="Unassembled WGS sequence"/>
</dbReference>
<reference evidence="7 8" key="1">
    <citation type="submission" date="2024-08" db="EMBL/GenBank/DDBJ databases">
        <authorList>
            <person name="Cucini C."/>
            <person name="Frati F."/>
        </authorList>
    </citation>
    <scope>NUCLEOTIDE SEQUENCE [LARGE SCALE GENOMIC DNA]</scope>
</reference>
<accession>A0ABP1R627</accession>
<comment type="caution">
    <text evidence="7">The sequence shown here is derived from an EMBL/GenBank/DDBJ whole genome shotgun (WGS) entry which is preliminary data.</text>
</comment>
<feature type="signal peptide" evidence="5">
    <location>
        <begin position="1"/>
        <end position="21"/>
    </location>
</feature>
<dbReference type="InterPro" id="IPR029058">
    <property type="entry name" value="AB_hydrolase_fold"/>
</dbReference>
<comment type="similarity">
    <text evidence="2 4">Belongs to the AB hydrolase superfamily. Lipase family.</text>
</comment>
<keyword evidence="5" id="KW-0732">Signal</keyword>
<evidence type="ECO:0000256" key="5">
    <source>
        <dbReference type="SAM" id="SignalP"/>
    </source>
</evidence>
<evidence type="ECO:0000256" key="1">
    <source>
        <dbReference type="ARBA" id="ARBA00004613"/>
    </source>
</evidence>
<dbReference type="Gene3D" id="3.40.50.1820">
    <property type="entry name" value="alpha/beta hydrolase"/>
    <property type="match status" value="1"/>
</dbReference>
<name>A0ABP1R627_9HEXA</name>
<proteinExistence type="inferred from homology"/>
<dbReference type="InterPro" id="IPR013818">
    <property type="entry name" value="Lipase"/>
</dbReference>
<evidence type="ECO:0000313" key="7">
    <source>
        <dbReference type="EMBL" id="CAL8118016.1"/>
    </source>
</evidence>
<evidence type="ECO:0000259" key="6">
    <source>
        <dbReference type="Pfam" id="PF00151"/>
    </source>
</evidence>
<gene>
    <name evidence="7" type="ORF">ODALV1_LOCUS17943</name>
</gene>
<dbReference type="SUPFAM" id="SSF53474">
    <property type="entry name" value="alpha/beta-Hydrolases"/>
    <property type="match status" value="1"/>
</dbReference>
<keyword evidence="8" id="KW-1185">Reference proteome</keyword>
<dbReference type="EMBL" id="CAXLJM020000057">
    <property type="protein sequence ID" value="CAL8118016.1"/>
    <property type="molecule type" value="Genomic_DNA"/>
</dbReference>
<evidence type="ECO:0000256" key="2">
    <source>
        <dbReference type="ARBA" id="ARBA00010701"/>
    </source>
</evidence>
<feature type="chain" id="PRO_5045121812" description="Lipase domain-containing protein" evidence="5">
    <location>
        <begin position="22"/>
        <end position="321"/>
    </location>
</feature>
<evidence type="ECO:0000313" key="8">
    <source>
        <dbReference type="Proteomes" id="UP001642540"/>
    </source>
</evidence>
<sequence>MLKISSLICIISLGAINLISARPQARLPVSPSKVEGIKFYYFPTPDQQVEIVYNDLESLNASDIKPATKTVFLLDGFTSTWTSPMNTYTKNNFSGRADINLVLIDWGSLSGAEMKKENLLDIILAYIVAFSNCATAGQRIAEFFEFLRVNKQIEFSDMTIISHSLGCHAAGAAGRSTQNLFGESIGRIVGLDPALQFTPLEQDYRLQKGDAEAVEIYHTDRKGAGDSNLETGDITMFVNGGEDQPCNDILSEIIGNCSSHSYSWQLYNFALNNDTVKACPCKGANCFCKGCSTNCNDPVSIGWHIPASTRGSFHVSAGALA</sequence>
<dbReference type="PANTHER" id="PTHR11610">
    <property type="entry name" value="LIPASE"/>
    <property type="match status" value="1"/>
</dbReference>
<dbReference type="PANTHER" id="PTHR11610:SF173">
    <property type="entry name" value="LIPASE DOMAIN-CONTAINING PROTEIN-RELATED"/>
    <property type="match status" value="1"/>
</dbReference>
<organism evidence="7 8">
    <name type="scientific">Orchesella dallaii</name>
    <dbReference type="NCBI Taxonomy" id="48710"/>
    <lineage>
        <taxon>Eukaryota</taxon>
        <taxon>Metazoa</taxon>
        <taxon>Ecdysozoa</taxon>
        <taxon>Arthropoda</taxon>
        <taxon>Hexapoda</taxon>
        <taxon>Collembola</taxon>
        <taxon>Entomobryomorpha</taxon>
        <taxon>Entomobryoidea</taxon>
        <taxon>Orchesellidae</taxon>
        <taxon>Orchesellinae</taxon>
        <taxon>Orchesella</taxon>
    </lineage>
</organism>
<protein>
    <recommendedName>
        <fullName evidence="6">Lipase domain-containing protein</fullName>
    </recommendedName>
</protein>
<evidence type="ECO:0000256" key="4">
    <source>
        <dbReference type="RuleBase" id="RU004262"/>
    </source>
</evidence>
<keyword evidence="3" id="KW-0964">Secreted</keyword>